<dbReference type="AlphaFoldDB" id="A0A5J4IYC8"/>
<dbReference type="RefSeq" id="WP_151672499.1">
    <property type="nucleotide sequence ID" value="NZ_BKCG01000001.1"/>
</dbReference>
<feature type="chain" id="PRO_5023837383" description="HmuY protein" evidence="1">
    <location>
        <begin position="22"/>
        <end position="467"/>
    </location>
</feature>
<dbReference type="Proteomes" id="UP000326509">
    <property type="component" value="Unassembled WGS sequence"/>
</dbReference>
<proteinExistence type="predicted"/>
<gene>
    <name evidence="2" type="ORF">ULMA_05310</name>
</gene>
<dbReference type="Pfam" id="PF14064">
    <property type="entry name" value="HmuY"/>
    <property type="match status" value="2"/>
</dbReference>
<sequence>MKFYKSILCFAIATLALVSCSDDESSTVSSNPFVVAFENLSTNLSEIETSENIPLVYSETTTEEGSITVLIEATNAVYGTDFITNPAVINNNLVVPISLGENGTTIEFKKLNPALDETVEIKFIIIATDYSNAVIQGNSTFTLNSTASLGRGFAPEVGGPNQPNQVYIDLSSEEQISVQRDAWDLGFYGGSEFKVGINSSIYMAVAQLESTNIDAVTEADVASIKDQVAVGTFDPTNEAYIDNPDGDISKTAISTINATESDNNVYLVNLGYEVGVETPAPGSVAVAGESRGWKKIRVLRQNDGYLLQYANIDDAIHQELFISKDANYNFTFFSFDTETTLLIEPKAEKWDINFTVFTNILEGAGSYGFSDGVLHNRKGGVIAYSVNTEDIAYDDFQLENIENSNFEQDQRTIGSSWRNVINDDKVLVDNIYYIIKDPNGNNYKLKFTALLDDSGARGFPEFKYKLL</sequence>
<dbReference type="EMBL" id="BKCG01000001">
    <property type="protein sequence ID" value="GER58423.1"/>
    <property type="molecule type" value="Genomic_DNA"/>
</dbReference>
<organism evidence="2 3">
    <name type="scientific">Patiriisocius marinus</name>
    <dbReference type="NCBI Taxonomy" id="1397112"/>
    <lineage>
        <taxon>Bacteria</taxon>
        <taxon>Pseudomonadati</taxon>
        <taxon>Bacteroidota</taxon>
        <taxon>Flavobacteriia</taxon>
        <taxon>Flavobacteriales</taxon>
        <taxon>Flavobacteriaceae</taxon>
        <taxon>Patiriisocius</taxon>
    </lineage>
</organism>
<protein>
    <recommendedName>
        <fullName evidence="4">HmuY protein</fullName>
    </recommendedName>
</protein>
<evidence type="ECO:0000313" key="2">
    <source>
        <dbReference type="EMBL" id="GER58423.1"/>
    </source>
</evidence>
<dbReference type="OrthoDB" id="1091850at2"/>
<evidence type="ECO:0000313" key="3">
    <source>
        <dbReference type="Proteomes" id="UP000326509"/>
    </source>
</evidence>
<dbReference type="InterPro" id="IPR025921">
    <property type="entry name" value="HmuY"/>
</dbReference>
<keyword evidence="3" id="KW-1185">Reference proteome</keyword>
<feature type="signal peptide" evidence="1">
    <location>
        <begin position="1"/>
        <end position="21"/>
    </location>
</feature>
<accession>A0A5J4IYC8</accession>
<dbReference type="CDD" id="cd12105">
    <property type="entry name" value="HmuY"/>
    <property type="match status" value="1"/>
</dbReference>
<reference evidence="2 3" key="1">
    <citation type="submission" date="2019-08" db="EMBL/GenBank/DDBJ databases">
        <title>Draft genome sequence of Ulvibacter marinus type strain NBRC 109484.</title>
        <authorList>
            <person name="Kawano K."/>
            <person name="Ushijima N."/>
            <person name="Kihara M."/>
            <person name="Itoh H."/>
        </authorList>
    </citation>
    <scope>NUCLEOTIDE SEQUENCE [LARGE SCALE GENOMIC DNA]</scope>
    <source>
        <strain evidence="2 3">NBRC 109484</strain>
    </source>
</reference>
<dbReference type="PROSITE" id="PS51257">
    <property type="entry name" value="PROKAR_LIPOPROTEIN"/>
    <property type="match status" value="1"/>
</dbReference>
<name>A0A5J4IYC8_9FLAO</name>
<keyword evidence="1" id="KW-0732">Signal</keyword>
<evidence type="ECO:0008006" key="4">
    <source>
        <dbReference type="Google" id="ProtNLM"/>
    </source>
</evidence>
<comment type="caution">
    <text evidence="2">The sequence shown here is derived from an EMBL/GenBank/DDBJ whole genome shotgun (WGS) entry which is preliminary data.</text>
</comment>
<evidence type="ECO:0000256" key="1">
    <source>
        <dbReference type="SAM" id="SignalP"/>
    </source>
</evidence>